<dbReference type="STRING" id="498292.SAMN05660845_2386"/>
<protein>
    <recommendedName>
        <fullName evidence="3">Cytochrome c domain-containing protein</fullName>
    </recommendedName>
</protein>
<reference evidence="2" key="1">
    <citation type="submission" date="2016-10" db="EMBL/GenBank/DDBJ databases">
        <authorList>
            <person name="Varghese N."/>
            <person name="Submissions S."/>
        </authorList>
    </citation>
    <scope>NUCLEOTIDE SEQUENCE [LARGE SCALE GENOMIC DNA]</scope>
    <source>
        <strain evidence="2">DSM 21789</strain>
    </source>
</reference>
<proteinExistence type="predicted"/>
<organism evidence="1 2">
    <name type="scientific">Flavobacterium swingsii</name>
    <dbReference type="NCBI Taxonomy" id="498292"/>
    <lineage>
        <taxon>Bacteria</taxon>
        <taxon>Pseudomonadati</taxon>
        <taxon>Bacteroidota</taxon>
        <taxon>Flavobacteriia</taxon>
        <taxon>Flavobacteriales</taxon>
        <taxon>Flavobacteriaceae</taxon>
        <taxon>Flavobacterium</taxon>
    </lineage>
</organism>
<evidence type="ECO:0008006" key="3">
    <source>
        <dbReference type="Google" id="ProtNLM"/>
    </source>
</evidence>
<name>A0A1I0ZVV0_9FLAO</name>
<evidence type="ECO:0000313" key="2">
    <source>
        <dbReference type="Proteomes" id="UP000199604"/>
    </source>
</evidence>
<dbReference type="PROSITE" id="PS51257">
    <property type="entry name" value="PROKAR_LIPOPROTEIN"/>
    <property type="match status" value="1"/>
</dbReference>
<dbReference type="RefSeq" id="WP_091477484.1">
    <property type="nucleotide sequence ID" value="NZ_FOJT01000006.1"/>
</dbReference>
<evidence type="ECO:0000313" key="1">
    <source>
        <dbReference type="EMBL" id="SFB28293.1"/>
    </source>
</evidence>
<keyword evidence="2" id="KW-1185">Reference proteome</keyword>
<dbReference type="OrthoDB" id="338827at2"/>
<dbReference type="EMBL" id="FOJT01000006">
    <property type="protein sequence ID" value="SFB28293.1"/>
    <property type="molecule type" value="Genomic_DNA"/>
</dbReference>
<dbReference type="AlphaFoldDB" id="A0A1I0ZVV0"/>
<dbReference type="Proteomes" id="UP000199604">
    <property type="component" value="Unassembled WGS sequence"/>
</dbReference>
<accession>A0A1I0ZVV0</accession>
<sequence>MVNYQRLIVVLLVGFLPFFISCNDDDDNYVPIVPTVALESPVILDLTQVPYAKLSDYKFFEGVIKNLTPSYGVIPYKPTSELFTDYAIKKRFIWLPKGAKATYNGDGNVLNLPVGAALIKNFYYNNVQPNNSTKIIETRVMIRKSDGWIFAEYVWDSQQSDAFLQTDGSTTPVSWKDENNIIQTIDYKIPSTTLDCKRCHGVNNLTEVLPIGIKPQNLNSNYSYSEGTKNQLNKLIEFGYLENNLPASIVSVVDYKDTTQSLNLRVRSYFDSNCSHCHVTGGEADHFNLRFSFNQTTTPLYMGVCLTAEHSVVGYRDRIVYIGDYTQSILHYRVNTTTDTNFMMPPLGRTIKHKEGVRLIEEWINSLTTCD</sequence>
<gene>
    <name evidence="1" type="ORF">SAMN05660845_2386</name>
</gene>